<comment type="caution">
    <text evidence="4">The sequence shown here is derived from an EMBL/GenBank/DDBJ whole genome shotgun (WGS) entry which is preliminary data.</text>
</comment>
<evidence type="ECO:0000313" key="5">
    <source>
        <dbReference type="Proteomes" id="UP000237798"/>
    </source>
</evidence>
<dbReference type="PANTHER" id="PTHR30024">
    <property type="entry name" value="ALIPHATIC SULFONATES-BINDING PROTEIN-RELATED"/>
    <property type="match status" value="1"/>
</dbReference>
<evidence type="ECO:0000256" key="1">
    <source>
        <dbReference type="ARBA" id="ARBA00010742"/>
    </source>
</evidence>
<protein>
    <submittedName>
        <fullName evidence="4">Putative aliphatic sulfonates-binding protein</fullName>
    </submittedName>
</protein>
<dbReference type="AlphaFoldDB" id="A0A2T0BN04"/>
<feature type="domain" description="Solute-binding protein family 3/N-terminal" evidence="3">
    <location>
        <begin position="54"/>
        <end position="262"/>
    </location>
</feature>
<evidence type="ECO:0000256" key="2">
    <source>
        <dbReference type="SAM" id="SignalP"/>
    </source>
</evidence>
<dbReference type="InterPro" id="IPR015168">
    <property type="entry name" value="SsuA/THI5"/>
</dbReference>
<evidence type="ECO:0000313" key="4">
    <source>
        <dbReference type="EMBL" id="PRR85264.1"/>
    </source>
</evidence>
<dbReference type="SMART" id="SM00062">
    <property type="entry name" value="PBPb"/>
    <property type="match status" value="1"/>
</dbReference>
<keyword evidence="5" id="KW-1185">Reference proteome</keyword>
<organism evidence="4 5">
    <name type="scientific">Clostridium luticellarii</name>
    <dbReference type="NCBI Taxonomy" id="1691940"/>
    <lineage>
        <taxon>Bacteria</taxon>
        <taxon>Bacillati</taxon>
        <taxon>Bacillota</taxon>
        <taxon>Clostridia</taxon>
        <taxon>Eubacteriales</taxon>
        <taxon>Clostridiaceae</taxon>
        <taxon>Clostridium</taxon>
    </lineage>
</organism>
<dbReference type="InterPro" id="IPR001638">
    <property type="entry name" value="Solute-binding_3/MltF_N"/>
</dbReference>
<feature type="signal peptide" evidence="2">
    <location>
        <begin position="1"/>
        <end position="21"/>
    </location>
</feature>
<proteinExistence type="inferred from homology"/>
<dbReference type="Proteomes" id="UP000237798">
    <property type="component" value="Unassembled WGS sequence"/>
</dbReference>
<reference evidence="4 5" key="1">
    <citation type="submission" date="2018-03" db="EMBL/GenBank/DDBJ databases">
        <title>Genome sequence of Clostridium luticellarii DSM 29923.</title>
        <authorList>
            <person name="Poehlein A."/>
            <person name="Daniel R."/>
        </authorList>
    </citation>
    <scope>NUCLEOTIDE SEQUENCE [LARGE SCALE GENOMIC DNA]</scope>
    <source>
        <strain evidence="4 5">DSM 29923</strain>
    </source>
</reference>
<comment type="similarity">
    <text evidence="1">Belongs to the bacterial solute-binding protein SsuA/TauA family.</text>
</comment>
<feature type="chain" id="PRO_5015517505" evidence="2">
    <location>
        <begin position="22"/>
        <end position="340"/>
    </location>
</feature>
<dbReference type="SUPFAM" id="SSF53850">
    <property type="entry name" value="Periplasmic binding protein-like II"/>
    <property type="match status" value="1"/>
</dbReference>
<gene>
    <name evidence="4" type="primary">ssuA_4</name>
    <name evidence="4" type="ORF">CLLU_17330</name>
</gene>
<accession>A0A2T0BN04</accession>
<dbReference type="Pfam" id="PF09084">
    <property type="entry name" value="NMT1"/>
    <property type="match status" value="1"/>
</dbReference>
<dbReference type="EMBL" id="PVXP01000020">
    <property type="protein sequence ID" value="PRR85264.1"/>
    <property type="molecule type" value="Genomic_DNA"/>
</dbReference>
<sequence>MNKITRIVAALLLVAAVPALASCGKSTPTSSSKNGTTSKYKYGKLKIQALGGGVCGAPAYIAKEKGFFEKEGFDVTLVSGTFEQQKTGLASGNFTVTNGDFQFFPSVQQGLDIKVIGGLHKGCIKLVVPPNSPIKTAKDLKGKKIGVDEIGGTPMAITSVVLANSDIDPTNDVKWVPYPLDQLTKAISKGDVDAFAAWDPFATLAEKNNNYRVLTDIAQDPLFKGKSCCFLYASSKEIKENPEKIAALVRAYKAADEWISAHPEETAKIELDKKYVSGGDLKLITELIKNYDFKDTTDVAKDDVRYFVKQLNKTGFLKKDTDPVKFANDVYYDALGNSKN</sequence>
<keyword evidence="2" id="KW-0732">Signal</keyword>
<dbReference type="PROSITE" id="PS51257">
    <property type="entry name" value="PROKAR_LIPOPROTEIN"/>
    <property type="match status" value="1"/>
</dbReference>
<evidence type="ECO:0000259" key="3">
    <source>
        <dbReference type="SMART" id="SM00062"/>
    </source>
</evidence>
<name>A0A2T0BN04_9CLOT</name>
<dbReference type="PANTHER" id="PTHR30024:SF42">
    <property type="entry name" value="ALIPHATIC SULFONATES-BINDING PROTEIN-RELATED"/>
    <property type="match status" value="1"/>
</dbReference>
<dbReference type="OrthoDB" id="9802202at2"/>
<dbReference type="RefSeq" id="WP_106009334.1">
    <property type="nucleotide sequence ID" value="NZ_PVXP01000020.1"/>
</dbReference>
<dbReference type="Gene3D" id="3.40.190.10">
    <property type="entry name" value="Periplasmic binding protein-like II"/>
    <property type="match status" value="2"/>
</dbReference>